<proteinExistence type="predicted"/>
<evidence type="ECO:0000256" key="1">
    <source>
        <dbReference type="ARBA" id="ARBA00022729"/>
    </source>
</evidence>
<feature type="domain" description="Ionotropic glutamate receptor C-terminal" evidence="4">
    <location>
        <begin position="51"/>
        <end position="278"/>
    </location>
</feature>
<dbReference type="EMBL" id="CP011502">
    <property type="protein sequence ID" value="ALX06231.1"/>
    <property type="molecule type" value="Genomic_DNA"/>
</dbReference>
<evidence type="ECO:0000259" key="3">
    <source>
        <dbReference type="SMART" id="SM00062"/>
    </source>
</evidence>
<reference evidence="5 6" key="1">
    <citation type="journal article" date="1991" name="Int. J. Syst. Bacteriol.">
        <title>Description of the erythromycin-producing bacterium Arthrobacter sp. strain NRRL B-3381 as Aeromicrobium erythreum gen. nov., sp. nov.</title>
        <authorList>
            <person name="Miller E.S."/>
            <person name="Woese C.R."/>
            <person name="Brenner S."/>
        </authorList>
    </citation>
    <scope>NUCLEOTIDE SEQUENCE [LARGE SCALE GENOMIC DNA]</scope>
    <source>
        <strain evidence="5 6">AR18</strain>
    </source>
</reference>
<feature type="domain" description="Solute-binding protein family 3/N-terminal" evidence="3">
    <location>
        <begin position="51"/>
        <end position="279"/>
    </location>
</feature>
<dbReference type="Gene3D" id="3.40.190.10">
    <property type="entry name" value="Periplasmic binding protein-like II"/>
    <property type="match status" value="2"/>
</dbReference>
<dbReference type="AlphaFoldDB" id="A0A0U3TLB9"/>
<accession>A0A0U3TLB9</accession>
<keyword evidence="1 2" id="KW-0732">Signal</keyword>
<dbReference type="Pfam" id="PF00497">
    <property type="entry name" value="SBP_bac_3"/>
    <property type="match status" value="1"/>
</dbReference>
<feature type="signal peptide" evidence="2">
    <location>
        <begin position="1"/>
        <end position="22"/>
    </location>
</feature>
<sequence>MRLTPLAAAAATLALATACAPADESPSSDSSASVSLDQCKPADLDLYKAGTLTIATDSPAYEPWFTDDDPTNGKGYEGAVARAVAEKLGFAPDKVTWVTQGFNEAIKPGAKSFDFDINQFSITSEREKVVDFSSPYYKAKQGVITLADSKYADVTSLAGLKDAKVGAQVGTTSLEATQQLGLTTDPLVYDDTTKAAQALQNGQVDAIIADVPSAFYLVAAELDGAKLVGQFEPRTGESEEFGLLLDKDSKLTPCVSAAVDALKDDGTLEKLQQQWLSDAVDVPELSQS</sequence>
<dbReference type="InterPro" id="IPR001320">
    <property type="entry name" value="Iontro_rcpt_C"/>
</dbReference>
<dbReference type="PANTHER" id="PTHR35936:SF17">
    <property type="entry name" value="ARGININE-BINDING EXTRACELLULAR PROTEIN ARTP"/>
    <property type="match status" value="1"/>
</dbReference>
<dbReference type="SUPFAM" id="SSF53850">
    <property type="entry name" value="Periplasmic binding protein-like II"/>
    <property type="match status" value="1"/>
</dbReference>
<dbReference type="KEGG" id="aer:AERYTH_16780"/>
<dbReference type="PANTHER" id="PTHR35936">
    <property type="entry name" value="MEMBRANE-BOUND LYTIC MUREIN TRANSGLYCOSYLASE F"/>
    <property type="match status" value="1"/>
</dbReference>
<gene>
    <name evidence="5" type="ORF">AERYTH_16780</name>
</gene>
<dbReference type="PATRIC" id="fig|2041.4.peg.3508"/>
<dbReference type="Proteomes" id="UP000067689">
    <property type="component" value="Chromosome"/>
</dbReference>
<dbReference type="PROSITE" id="PS51257">
    <property type="entry name" value="PROKAR_LIPOPROTEIN"/>
    <property type="match status" value="1"/>
</dbReference>
<feature type="chain" id="PRO_5006845612" evidence="2">
    <location>
        <begin position="23"/>
        <end position="288"/>
    </location>
</feature>
<dbReference type="InterPro" id="IPR001638">
    <property type="entry name" value="Solute-binding_3/MltF_N"/>
</dbReference>
<dbReference type="CDD" id="cd13530">
    <property type="entry name" value="PBP2_peptides_like"/>
    <property type="match status" value="1"/>
</dbReference>
<dbReference type="RefSeq" id="WP_067860959.1">
    <property type="nucleotide sequence ID" value="NZ_CP011502.1"/>
</dbReference>
<protein>
    <submittedName>
        <fullName evidence="5">ABC transporter substrate-binding protein</fullName>
    </submittedName>
</protein>
<dbReference type="OrthoDB" id="8454826at2"/>
<keyword evidence="6" id="KW-1185">Reference proteome</keyword>
<evidence type="ECO:0000256" key="2">
    <source>
        <dbReference type="SAM" id="SignalP"/>
    </source>
</evidence>
<evidence type="ECO:0000259" key="4">
    <source>
        <dbReference type="SMART" id="SM00079"/>
    </source>
</evidence>
<organism evidence="5 6">
    <name type="scientific">Aeromicrobium erythreum</name>
    <dbReference type="NCBI Taxonomy" id="2041"/>
    <lineage>
        <taxon>Bacteria</taxon>
        <taxon>Bacillati</taxon>
        <taxon>Actinomycetota</taxon>
        <taxon>Actinomycetes</taxon>
        <taxon>Propionibacteriales</taxon>
        <taxon>Nocardioidaceae</taxon>
        <taxon>Aeromicrobium</taxon>
    </lineage>
</organism>
<dbReference type="SMART" id="SM00079">
    <property type="entry name" value="PBPe"/>
    <property type="match status" value="1"/>
</dbReference>
<name>A0A0U3TLB9_9ACTN</name>
<evidence type="ECO:0000313" key="5">
    <source>
        <dbReference type="EMBL" id="ALX06231.1"/>
    </source>
</evidence>
<evidence type="ECO:0000313" key="6">
    <source>
        <dbReference type="Proteomes" id="UP000067689"/>
    </source>
</evidence>
<dbReference type="SMART" id="SM00062">
    <property type="entry name" value="PBPb"/>
    <property type="match status" value="1"/>
</dbReference>
<dbReference type="STRING" id="2041.AERYTH_16780"/>
<dbReference type="GO" id="GO:0016020">
    <property type="term" value="C:membrane"/>
    <property type="evidence" value="ECO:0007669"/>
    <property type="project" value="InterPro"/>
</dbReference>
<dbReference type="GO" id="GO:0015276">
    <property type="term" value="F:ligand-gated monoatomic ion channel activity"/>
    <property type="evidence" value="ECO:0007669"/>
    <property type="project" value="InterPro"/>
</dbReference>